<name>A0A4Q1KH88_9SPHN</name>
<accession>A0A4Q1KH88</accession>
<feature type="domain" description="Putative zinc-ribbon" evidence="2">
    <location>
        <begin position="64"/>
        <end position="87"/>
    </location>
</feature>
<reference evidence="4" key="1">
    <citation type="submission" date="2019-01" db="EMBL/GenBank/DDBJ databases">
        <title>Cytophagaceae bacterium strain CAR-16.</title>
        <authorList>
            <person name="Chen W.-M."/>
        </authorList>
    </citation>
    <scope>NUCLEOTIDE SEQUENCE [LARGE SCALE GENOMIC DNA]</scope>
    <source>
        <strain evidence="4">CHR27</strain>
    </source>
</reference>
<keyword evidence="4" id="KW-1185">Reference proteome</keyword>
<evidence type="ECO:0000313" key="3">
    <source>
        <dbReference type="EMBL" id="RXR28927.1"/>
    </source>
</evidence>
<dbReference type="Pfam" id="PF13248">
    <property type="entry name" value="Zn_ribbon_3"/>
    <property type="match status" value="1"/>
</dbReference>
<sequence length="95" mass="9738">MVAIVIFWLICGGVAAMITSDRGGSGVAGFLVGALLGPLGIVAAFFMGDSQEVERGQIKAGVSKKCPRCAELVKPDASVCKHCGHEFTSKIAAEG</sequence>
<dbReference type="EMBL" id="SBKP01000006">
    <property type="protein sequence ID" value="RXR28927.1"/>
    <property type="molecule type" value="Genomic_DNA"/>
</dbReference>
<keyword evidence="1" id="KW-0812">Transmembrane</keyword>
<dbReference type="InterPro" id="IPR059113">
    <property type="entry name" value="Znf_ribbon"/>
</dbReference>
<protein>
    <submittedName>
        <fullName evidence="3">Zinc ribbon domain-containing protein</fullName>
    </submittedName>
</protein>
<comment type="caution">
    <text evidence="3">The sequence shown here is derived from an EMBL/GenBank/DDBJ whole genome shotgun (WGS) entry which is preliminary data.</text>
</comment>
<keyword evidence="1" id="KW-1133">Transmembrane helix</keyword>
<evidence type="ECO:0000259" key="2">
    <source>
        <dbReference type="Pfam" id="PF13248"/>
    </source>
</evidence>
<dbReference type="AlphaFoldDB" id="A0A4Q1KH88"/>
<proteinExistence type="predicted"/>
<keyword evidence="1" id="KW-0472">Membrane</keyword>
<dbReference type="RefSeq" id="WP_129403991.1">
    <property type="nucleotide sequence ID" value="NZ_SBKP01000006.1"/>
</dbReference>
<feature type="transmembrane region" description="Helical" evidence="1">
    <location>
        <begin position="26"/>
        <end position="47"/>
    </location>
</feature>
<evidence type="ECO:0000256" key="1">
    <source>
        <dbReference type="SAM" id="Phobius"/>
    </source>
</evidence>
<organism evidence="3 4">
    <name type="scientific">Sphingobium fluviale</name>
    <dbReference type="NCBI Taxonomy" id="2506423"/>
    <lineage>
        <taxon>Bacteria</taxon>
        <taxon>Pseudomonadati</taxon>
        <taxon>Pseudomonadota</taxon>
        <taxon>Alphaproteobacteria</taxon>
        <taxon>Sphingomonadales</taxon>
        <taxon>Sphingomonadaceae</taxon>
        <taxon>Sphingobium</taxon>
    </lineage>
</organism>
<evidence type="ECO:0000313" key="4">
    <source>
        <dbReference type="Proteomes" id="UP000290958"/>
    </source>
</evidence>
<dbReference type="OrthoDB" id="7597097at2"/>
<gene>
    <name evidence="3" type="ORF">EQG66_07570</name>
</gene>
<dbReference type="Proteomes" id="UP000290958">
    <property type="component" value="Unassembled WGS sequence"/>
</dbReference>